<evidence type="ECO:0000259" key="5">
    <source>
        <dbReference type="SMART" id="SM00722"/>
    </source>
</evidence>
<dbReference type="InterPro" id="IPR012334">
    <property type="entry name" value="Pectin_lyas_fold"/>
</dbReference>
<evidence type="ECO:0000256" key="3">
    <source>
        <dbReference type="ARBA" id="ARBA00022786"/>
    </source>
</evidence>
<dbReference type="InterPro" id="IPR051550">
    <property type="entry name" value="SCF-Subunits/Alg-Epimerases"/>
</dbReference>
<dbReference type="InterPro" id="IPR026464">
    <property type="entry name" value="NosD_copper_fam"/>
</dbReference>
<organism evidence="6 7">
    <name type="scientific">Vibrio tubiashii ATCC 19109</name>
    <dbReference type="NCBI Taxonomy" id="1051646"/>
    <lineage>
        <taxon>Bacteria</taxon>
        <taxon>Pseudomonadati</taxon>
        <taxon>Pseudomonadota</taxon>
        <taxon>Gammaproteobacteria</taxon>
        <taxon>Vibrionales</taxon>
        <taxon>Vibrionaceae</taxon>
        <taxon>Vibrio</taxon>
        <taxon>Vibrio oreintalis group</taxon>
    </lineage>
</organism>
<dbReference type="Pfam" id="PF05048">
    <property type="entry name" value="NosD"/>
    <property type="match status" value="1"/>
</dbReference>
<sequence length="447" mass="49639">MAILFSHITRSSEFTVTTEDDLQSVLNNLSEGDIVTLTNGRYLGNFTIKHGMTLRGTHEAIIDAQGTGNALTLLSSNVTIDGLKIVNWGDDLTEQNAGVYSDKSLSHLVIRNNLLQGDGFGIWTQRAQQILIENNTIVGNPQLRSADRGNGIQLSGVKNARVIGNQVSQTRDGLYIISSTDSELRSNTMHDLRYGVHYMYSHHNQVIDNLAYNTRAGYALMSSKQLTVKGNRSLSSEDYGILMNFITYSDISYNTLNNVWTKPENKVVGREGKGIFVYNSSYNTLSYNTINTAEIGIHLTAGSENGKIFGNSFINNPTQVKYVSTREQEWSQQSVGNFWSNYLGWDLDNDNIGDTPFEPNDGIDKLVWQYPESRVLLDSPAVLMLRWIQKQFPLLKPAGVKDSHPLMSPIHQKDGQTKSHPAVACLTNSESSSTLISTCSDQEESHS</sequence>
<reference evidence="6 7" key="1">
    <citation type="submission" date="2014-08" db="EMBL/GenBank/DDBJ databases">
        <title>First Complete Genome Sequence of the Shellfish Pathogen Vibrio tubiashii.</title>
        <authorList>
            <person name="Richards G.P."/>
            <person name="Needleman D.S."/>
            <person name="Watson M.A."/>
            <person name="Bono J.L."/>
        </authorList>
    </citation>
    <scope>NUCLEOTIDE SEQUENCE [LARGE SCALE GENOMIC DNA]</scope>
    <source>
        <strain evidence="6 7">ATCC 19109</strain>
    </source>
</reference>
<dbReference type="KEGG" id="vtu:IX91_11070"/>
<dbReference type="NCBIfam" id="TIGR04247">
    <property type="entry name" value="NosD_copper_fam"/>
    <property type="match status" value="1"/>
</dbReference>
<dbReference type="eggNOG" id="COG3420">
    <property type="taxonomic scope" value="Bacteria"/>
</dbReference>
<feature type="domain" description="Carbohydrate-binding/sugar hydrolysis" evidence="5">
    <location>
        <begin position="29"/>
        <end position="177"/>
    </location>
</feature>
<evidence type="ECO:0000256" key="2">
    <source>
        <dbReference type="ARBA" id="ARBA00022737"/>
    </source>
</evidence>
<keyword evidence="3" id="KW-0833">Ubl conjugation pathway</keyword>
<dbReference type="HOGENOM" id="CLU_041882_0_1_6"/>
<evidence type="ECO:0000313" key="7">
    <source>
        <dbReference type="Proteomes" id="UP000030071"/>
    </source>
</evidence>
<dbReference type="InterPro" id="IPR011050">
    <property type="entry name" value="Pectin_lyase_fold/virulence"/>
</dbReference>
<evidence type="ECO:0000313" key="6">
    <source>
        <dbReference type="EMBL" id="AIW14737.1"/>
    </source>
</evidence>
<feature type="region of interest" description="Disordered" evidence="4">
    <location>
        <begin position="428"/>
        <end position="447"/>
    </location>
</feature>
<keyword evidence="2" id="KW-0677">Repeat</keyword>
<dbReference type="SMART" id="SM00722">
    <property type="entry name" value="CASH"/>
    <property type="match status" value="2"/>
</dbReference>
<feature type="compositionally biased region" description="Low complexity" evidence="4">
    <location>
        <begin position="428"/>
        <end position="440"/>
    </location>
</feature>
<evidence type="ECO:0000256" key="4">
    <source>
        <dbReference type="SAM" id="MobiDB-lite"/>
    </source>
</evidence>
<dbReference type="PATRIC" id="fig|1051646.9.peg.2200"/>
<proteinExistence type="predicted"/>
<dbReference type="SMART" id="SM00710">
    <property type="entry name" value="PbH1"/>
    <property type="match status" value="9"/>
</dbReference>
<evidence type="ECO:0000256" key="1">
    <source>
        <dbReference type="ARBA" id="ARBA00004906"/>
    </source>
</evidence>
<accession>A0A0A0SIC5</accession>
<dbReference type="SUPFAM" id="SSF51126">
    <property type="entry name" value="Pectin lyase-like"/>
    <property type="match status" value="1"/>
</dbReference>
<name>A0A0A0SIC5_9VIBR</name>
<dbReference type="InterPro" id="IPR022441">
    <property type="entry name" value="Para_beta_helix_rpt-2"/>
</dbReference>
<gene>
    <name evidence="6" type="ORF">IX91_11070</name>
</gene>
<dbReference type="STRING" id="1051646.IX91_11070"/>
<dbReference type="InterPro" id="IPR006633">
    <property type="entry name" value="Carb-bd_sugar_hydrolysis-dom"/>
</dbReference>
<comment type="pathway">
    <text evidence="1">Protein modification; protein ubiquitination.</text>
</comment>
<protein>
    <submittedName>
        <fullName evidence="6">Copper-binding protein</fullName>
    </submittedName>
</protein>
<dbReference type="Gene3D" id="2.160.20.10">
    <property type="entry name" value="Single-stranded right-handed beta-helix, Pectin lyase-like"/>
    <property type="match status" value="2"/>
</dbReference>
<dbReference type="EMBL" id="CP009354">
    <property type="protein sequence ID" value="AIW14737.1"/>
    <property type="molecule type" value="Genomic_DNA"/>
</dbReference>
<dbReference type="AlphaFoldDB" id="A0A0A0SIC5"/>
<dbReference type="NCBIfam" id="TIGR03804">
    <property type="entry name" value="para_beta_helix"/>
    <property type="match status" value="2"/>
</dbReference>
<dbReference type="InterPro" id="IPR007742">
    <property type="entry name" value="NosD_dom"/>
</dbReference>
<dbReference type="Proteomes" id="UP000030071">
    <property type="component" value="Chromosome 1"/>
</dbReference>
<dbReference type="InterPro" id="IPR006626">
    <property type="entry name" value="PbH1"/>
</dbReference>
<dbReference type="PANTHER" id="PTHR22990:SF15">
    <property type="entry name" value="F-BOX ONLY PROTEIN 10"/>
    <property type="match status" value="1"/>
</dbReference>
<feature type="domain" description="Carbohydrate-binding/sugar hydrolysis" evidence="5">
    <location>
        <begin position="183"/>
        <end position="366"/>
    </location>
</feature>
<dbReference type="PANTHER" id="PTHR22990">
    <property type="entry name" value="F-BOX ONLY PROTEIN"/>
    <property type="match status" value="1"/>
</dbReference>